<evidence type="ECO:0000256" key="3">
    <source>
        <dbReference type="PIRSR" id="PIRSR004848-1"/>
    </source>
</evidence>
<dbReference type="PROSITE" id="PS01211">
    <property type="entry name" value="UPF0001"/>
    <property type="match status" value="1"/>
</dbReference>
<comment type="caution">
    <text evidence="6">The sequence shown here is derived from an EMBL/GenBank/DDBJ whole genome shotgun (WGS) entry which is preliminary data.</text>
</comment>
<protein>
    <recommendedName>
        <fullName evidence="2">Pyridoxal phosphate homeostasis protein</fullName>
        <shortName evidence="2">PLP homeostasis protein</shortName>
    </recommendedName>
</protein>
<dbReference type="PANTHER" id="PTHR10146">
    <property type="entry name" value="PROLINE SYNTHETASE CO-TRANSCRIBED BACTERIAL HOMOLOG PROTEIN"/>
    <property type="match status" value="1"/>
</dbReference>
<feature type="modified residue" description="N6-(pyridoxal phosphate)lysine" evidence="2 3">
    <location>
        <position position="36"/>
    </location>
</feature>
<dbReference type="EMBL" id="DRLF01000332">
    <property type="protein sequence ID" value="HEC07119.1"/>
    <property type="molecule type" value="Genomic_DNA"/>
</dbReference>
<dbReference type="InterPro" id="IPR029066">
    <property type="entry name" value="PLP-binding_barrel"/>
</dbReference>
<dbReference type="HAMAP" id="MF_02087">
    <property type="entry name" value="PLP_homeostasis"/>
    <property type="match status" value="1"/>
</dbReference>
<dbReference type="PANTHER" id="PTHR10146:SF14">
    <property type="entry name" value="PYRIDOXAL PHOSPHATE HOMEOSTASIS PROTEIN"/>
    <property type="match status" value="1"/>
</dbReference>
<comment type="function">
    <text evidence="2">Pyridoxal 5'-phosphate (PLP)-binding protein, which is involved in PLP homeostasis.</text>
</comment>
<dbReference type="FunFam" id="3.20.20.10:FF:000018">
    <property type="entry name" value="Pyridoxal phosphate homeostasis protein"/>
    <property type="match status" value="1"/>
</dbReference>
<proteinExistence type="inferred from homology"/>
<keyword evidence="1 2" id="KW-0663">Pyridoxal phosphate</keyword>
<dbReference type="PIRSF" id="PIRSF004848">
    <property type="entry name" value="YBL036c_PLPDEIII"/>
    <property type="match status" value="1"/>
</dbReference>
<comment type="cofactor">
    <cofactor evidence="3">
        <name>pyridoxal 5'-phosphate</name>
        <dbReference type="ChEBI" id="CHEBI:597326"/>
    </cofactor>
</comment>
<sequence length="229" mass="25394">MSKLQQRLSQVQAQIRRFALSCDRDPTGVRLIAVSKTRPASDIREVWKAGQKAFAENYLQDALQKIPVLHDCDIEWHFIGRIQSNKTRPIAENFAWVHTLSSLKHGRRLSEQRPEGLPPINICVQLNLTGEASKSGISADELAPLLEKLADLPHLRLRGLMTMPPASATTAEQHEVFSRLHGLLTEMNRQGHGLDSLSMGMSGDMQAAICEGATMVRIGTAIFGPRTQQ</sequence>
<dbReference type="Gene3D" id="3.20.20.10">
    <property type="entry name" value="Alanine racemase"/>
    <property type="match status" value="1"/>
</dbReference>
<reference evidence="6" key="1">
    <citation type="journal article" date="2020" name="mSystems">
        <title>Genome- and Community-Level Interaction Insights into Carbon Utilization and Element Cycling Functions of Hydrothermarchaeota in Hydrothermal Sediment.</title>
        <authorList>
            <person name="Zhou Z."/>
            <person name="Liu Y."/>
            <person name="Xu W."/>
            <person name="Pan J."/>
            <person name="Luo Z.H."/>
            <person name="Li M."/>
        </authorList>
    </citation>
    <scope>NUCLEOTIDE SEQUENCE [LARGE SCALE GENOMIC DNA]</scope>
    <source>
        <strain evidence="6">HyVt-458</strain>
    </source>
</reference>
<dbReference type="InterPro" id="IPR011078">
    <property type="entry name" value="PyrdxlP_homeostasis"/>
</dbReference>
<dbReference type="GO" id="GO:0030170">
    <property type="term" value="F:pyridoxal phosphate binding"/>
    <property type="evidence" value="ECO:0007669"/>
    <property type="project" value="UniProtKB-UniRule"/>
</dbReference>
<dbReference type="CDD" id="cd06824">
    <property type="entry name" value="PLPDE_III_Yggs_like"/>
    <property type="match status" value="1"/>
</dbReference>
<evidence type="ECO:0000313" key="6">
    <source>
        <dbReference type="EMBL" id="HEC07119.1"/>
    </source>
</evidence>
<comment type="similarity">
    <text evidence="2 4">Belongs to the pyridoxal phosphate-binding protein YggS/PROSC family.</text>
</comment>
<dbReference type="InterPro" id="IPR001608">
    <property type="entry name" value="Ala_racemase_N"/>
</dbReference>
<gene>
    <name evidence="6" type="ORF">ENJ12_09715</name>
</gene>
<evidence type="ECO:0000256" key="2">
    <source>
        <dbReference type="HAMAP-Rule" id="MF_02087"/>
    </source>
</evidence>
<evidence type="ECO:0000256" key="4">
    <source>
        <dbReference type="RuleBase" id="RU004514"/>
    </source>
</evidence>
<evidence type="ECO:0000256" key="1">
    <source>
        <dbReference type="ARBA" id="ARBA00022898"/>
    </source>
</evidence>
<dbReference type="AlphaFoldDB" id="A0A831RWL1"/>
<evidence type="ECO:0000259" key="5">
    <source>
        <dbReference type="Pfam" id="PF01168"/>
    </source>
</evidence>
<organism evidence="6">
    <name type="scientific">Thiolapillus brandeum</name>
    <dbReference type="NCBI Taxonomy" id="1076588"/>
    <lineage>
        <taxon>Bacteria</taxon>
        <taxon>Pseudomonadati</taxon>
        <taxon>Pseudomonadota</taxon>
        <taxon>Gammaproteobacteria</taxon>
        <taxon>Chromatiales</taxon>
        <taxon>Sedimenticolaceae</taxon>
        <taxon>Thiolapillus</taxon>
    </lineage>
</organism>
<dbReference type="NCBIfam" id="TIGR00044">
    <property type="entry name" value="YggS family pyridoxal phosphate-dependent enzyme"/>
    <property type="match status" value="1"/>
</dbReference>
<dbReference type="Pfam" id="PF01168">
    <property type="entry name" value="Ala_racemase_N"/>
    <property type="match status" value="1"/>
</dbReference>
<accession>A0A831RWL1</accession>
<dbReference type="Proteomes" id="UP000886339">
    <property type="component" value="Unassembled WGS sequence"/>
</dbReference>
<name>A0A831RWL1_9GAMM</name>
<feature type="domain" description="Alanine racemase N-terminal" evidence="5">
    <location>
        <begin position="8"/>
        <end position="225"/>
    </location>
</feature>
<dbReference type="SUPFAM" id="SSF51419">
    <property type="entry name" value="PLP-binding barrel"/>
    <property type="match status" value="1"/>
</dbReference>